<comment type="caution">
    <text evidence="1">The sequence shown here is derived from an EMBL/GenBank/DDBJ whole genome shotgun (WGS) entry which is preliminary data.</text>
</comment>
<reference evidence="1 2" key="1">
    <citation type="submission" date="2017-09" db="EMBL/GenBank/DDBJ databases">
        <title>Whole genomes of Flavobacteriaceae.</title>
        <authorList>
            <person name="Stine C."/>
            <person name="Li C."/>
            <person name="Tadesse D."/>
        </authorList>
    </citation>
    <scope>NUCLEOTIDE SEQUENCE [LARGE SCALE GENOMIC DNA]</scope>
    <source>
        <strain evidence="1 2">ATCC 35036</strain>
    </source>
</reference>
<dbReference type="AlphaFoldDB" id="A0A2H3KXF7"/>
<protein>
    <submittedName>
        <fullName evidence="1">Uncharacterized protein</fullName>
    </submittedName>
</protein>
<dbReference type="OrthoDB" id="1074034at2"/>
<organism evidence="1 2">
    <name type="scientific">Flavobacterium branchiophilum</name>
    <dbReference type="NCBI Taxonomy" id="55197"/>
    <lineage>
        <taxon>Bacteria</taxon>
        <taxon>Pseudomonadati</taxon>
        <taxon>Bacteroidota</taxon>
        <taxon>Flavobacteriia</taxon>
        <taxon>Flavobacteriales</taxon>
        <taxon>Flavobacteriaceae</taxon>
        <taxon>Flavobacterium</taxon>
    </lineage>
</organism>
<gene>
    <name evidence="1" type="ORF">B0A77_04175</name>
</gene>
<evidence type="ECO:0000313" key="1">
    <source>
        <dbReference type="EMBL" id="PDS25671.1"/>
    </source>
</evidence>
<evidence type="ECO:0000313" key="2">
    <source>
        <dbReference type="Proteomes" id="UP000220828"/>
    </source>
</evidence>
<dbReference type="EMBL" id="PCMW01000025">
    <property type="protein sequence ID" value="PDS25671.1"/>
    <property type="molecule type" value="Genomic_DNA"/>
</dbReference>
<dbReference type="Proteomes" id="UP000220828">
    <property type="component" value="Unassembled WGS sequence"/>
</dbReference>
<dbReference type="RefSeq" id="WP_097553637.1">
    <property type="nucleotide sequence ID" value="NZ_PCMW01000025.1"/>
</dbReference>
<name>A0A2H3KXF7_9FLAO</name>
<proteinExistence type="predicted"/>
<accession>A0A2H3KXF7</accession>
<sequence length="129" mass="15050">MKTLILCILSLSESYCQTNDSSVNKKNSTVAEQKIIQNNNRIIGNWFIPHNADINITFNKNGTFIFLDYNSKLEKEEILKGKYKLNGDKLILIYIDRPKQTFSFYRGSQGDDNYYIKKGNYYFVKSSNH</sequence>